<dbReference type="InterPro" id="IPR001128">
    <property type="entry name" value="Cyt_P450"/>
</dbReference>
<dbReference type="PANTHER" id="PTHR24291:SF183">
    <property type="entry name" value="CYTOCHROME P450 97B3, CHLOROPLASTIC"/>
    <property type="match status" value="1"/>
</dbReference>
<comment type="similarity">
    <text evidence="1">Belongs to the cytochrome P450 family.</text>
</comment>
<dbReference type="PANTHER" id="PTHR24291">
    <property type="entry name" value="CYTOCHROME P450 FAMILY 4"/>
    <property type="match status" value="1"/>
</dbReference>
<dbReference type="GO" id="GO:0005506">
    <property type="term" value="F:iron ion binding"/>
    <property type="evidence" value="ECO:0007669"/>
    <property type="project" value="InterPro"/>
</dbReference>
<proteinExistence type="inferred from homology"/>
<dbReference type="GO" id="GO:0016705">
    <property type="term" value="F:oxidoreductase activity, acting on paired donors, with incorporation or reduction of molecular oxygen"/>
    <property type="evidence" value="ECO:0007669"/>
    <property type="project" value="InterPro"/>
</dbReference>
<dbReference type="SUPFAM" id="SSF48264">
    <property type="entry name" value="Cytochrome P450"/>
    <property type="match status" value="1"/>
</dbReference>
<comment type="caution">
    <text evidence="2">The sequence shown here is derived from an EMBL/GenBank/DDBJ whole genome shotgun (WGS) entry which is preliminary data.</text>
</comment>
<evidence type="ECO:0000313" key="2">
    <source>
        <dbReference type="EMBL" id="KAK1309318.1"/>
    </source>
</evidence>
<evidence type="ECO:0008006" key="4">
    <source>
        <dbReference type="Google" id="ProtNLM"/>
    </source>
</evidence>
<dbReference type="EMBL" id="JAUJYO010000009">
    <property type="protein sequence ID" value="KAK1309318.1"/>
    <property type="molecule type" value="Genomic_DNA"/>
</dbReference>
<gene>
    <name evidence="2" type="ORF">QJS10_CPA09g00871</name>
</gene>
<dbReference type="Proteomes" id="UP001180020">
    <property type="component" value="Unassembled WGS sequence"/>
</dbReference>
<evidence type="ECO:0000313" key="3">
    <source>
        <dbReference type="Proteomes" id="UP001180020"/>
    </source>
</evidence>
<keyword evidence="3" id="KW-1185">Reference proteome</keyword>
<dbReference type="GO" id="GO:0004497">
    <property type="term" value="F:monooxygenase activity"/>
    <property type="evidence" value="ECO:0007669"/>
    <property type="project" value="InterPro"/>
</dbReference>
<protein>
    <recommendedName>
        <fullName evidence="4">Cytochrome P450</fullName>
    </recommendedName>
</protein>
<dbReference type="InterPro" id="IPR036396">
    <property type="entry name" value="Cyt_P450_sf"/>
</dbReference>
<reference evidence="2" key="1">
    <citation type="journal article" date="2023" name="Nat. Commun.">
        <title>Diploid and tetraploid genomes of Acorus and the evolution of monocots.</title>
        <authorList>
            <person name="Ma L."/>
            <person name="Liu K.W."/>
            <person name="Li Z."/>
            <person name="Hsiao Y.Y."/>
            <person name="Qi Y."/>
            <person name="Fu T."/>
            <person name="Tang G.D."/>
            <person name="Zhang D."/>
            <person name="Sun W.H."/>
            <person name="Liu D.K."/>
            <person name="Li Y."/>
            <person name="Chen G.Z."/>
            <person name="Liu X.D."/>
            <person name="Liao X.Y."/>
            <person name="Jiang Y.T."/>
            <person name="Yu X."/>
            <person name="Hao Y."/>
            <person name="Huang J."/>
            <person name="Zhao X.W."/>
            <person name="Ke S."/>
            <person name="Chen Y.Y."/>
            <person name="Wu W.L."/>
            <person name="Hsu J.L."/>
            <person name="Lin Y.F."/>
            <person name="Huang M.D."/>
            <person name="Li C.Y."/>
            <person name="Huang L."/>
            <person name="Wang Z.W."/>
            <person name="Zhao X."/>
            <person name="Zhong W.Y."/>
            <person name="Peng D.H."/>
            <person name="Ahmad S."/>
            <person name="Lan S."/>
            <person name="Zhang J.S."/>
            <person name="Tsai W.C."/>
            <person name="Van de Peer Y."/>
            <person name="Liu Z.J."/>
        </authorList>
    </citation>
    <scope>NUCLEOTIDE SEQUENCE</scope>
    <source>
        <strain evidence="2">CP</strain>
    </source>
</reference>
<sequence>MVKVFTDCTERTVLKFENLLEVNHSGEENAIELDLEAEFSSLALDIIGLGVFNYDFGSVTKESPVIKAVYGTLFEAEHRSTFYIPYWKVPFARWIVPRQRKFHKDLKVINNCLDGLIRNAKETRQETEVEKLQQRDYSTLKDASLLHFLVDMRGADVDDRQFPSKMKKAQAEVDSVLGQGRITFESLMRLEYIRLIVVEALRLYPQPPLLIRRALKLDVLPGILLPILNSLVTIFLKL</sequence>
<dbReference type="AlphaFoldDB" id="A0AAV9E8L2"/>
<dbReference type="GO" id="GO:0020037">
    <property type="term" value="F:heme binding"/>
    <property type="evidence" value="ECO:0007669"/>
    <property type="project" value="InterPro"/>
</dbReference>
<accession>A0AAV9E8L2</accession>
<name>A0AAV9E8L2_ACOCL</name>
<reference evidence="2" key="2">
    <citation type="submission" date="2023-06" db="EMBL/GenBank/DDBJ databases">
        <authorList>
            <person name="Ma L."/>
            <person name="Liu K.-W."/>
            <person name="Li Z."/>
            <person name="Hsiao Y.-Y."/>
            <person name="Qi Y."/>
            <person name="Fu T."/>
            <person name="Tang G."/>
            <person name="Zhang D."/>
            <person name="Sun W.-H."/>
            <person name="Liu D.-K."/>
            <person name="Li Y."/>
            <person name="Chen G.-Z."/>
            <person name="Liu X.-D."/>
            <person name="Liao X.-Y."/>
            <person name="Jiang Y.-T."/>
            <person name="Yu X."/>
            <person name="Hao Y."/>
            <person name="Huang J."/>
            <person name="Zhao X.-W."/>
            <person name="Ke S."/>
            <person name="Chen Y.-Y."/>
            <person name="Wu W.-L."/>
            <person name="Hsu J.-L."/>
            <person name="Lin Y.-F."/>
            <person name="Huang M.-D."/>
            <person name="Li C.-Y."/>
            <person name="Huang L."/>
            <person name="Wang Z.-W."/>
            <person name="Zhao X."/>
            <person name="Zhong W.-Y."/>
            <person name="Peng D.-H."/>
            <person name="Ahmad S."/>
            <person name="Lan S."/>
            <person name="Zhang J.-S."/>
            <person name="Tsai W.-C."/>
            <person name="Van De Peer Y."/>
            <person name="Liu Z.-J."/>
        </authorList>
    </citation>
    <scope>NUCLEOTIDE SEQUENCE</scope>
    <source>
        <strain evidence="2">CP</strain>
        <tissue evidence="2">Leaves</tissue>
    </source>
</reference>
<dbReference type="InterPro" id="IPR050196">
    <property type="entry name" value="Cytochrome_P450_Monoox"/>
</dbReference>
<evidence type="ECO:0000256" key="1">
    <source>
        <dbReference type="ARBA" id="ARBA00010617"/>
    </source>
</evidence>
<organism evidence="2 3">
    <name type="scientific">Acorus calamus</name>
    <name type="common">Sweet flag</name>
    <dbReference type="NCBI Taxonomy" id="4465"/>
    <lineage>
        <taxon>Eukaryota</taxon>
        <taxon>Viridiplantae</taxon>
        <taxon>Streptophyta</taxon>
        <taxon>Embryophyta</taxon>
        <taxon>Tracheophyta</taxon>
        <taxon>Spermatophyta</taxon>
        <taxon>Magnoliopsida</taxon>
        <taxon>Liliopsida</taxon>
        <taxon>Acoraceae</taxon>
        <taxon>Acorus</taxon>
    </lineage>
</organism>
<dbReference type="Gene3D" id="1.10.630.10">
    <property type="entry name" value="Cytochrome P450"/>
    <property type="match status" value="2"/>
</dbReference>
<dbReference type="Pfam" id="PF00067">
    <property type="entry name" value="p450"/>
    <property type="match status" value="2"/>
</dbReference>